<protein>
    <submittedName>
        <fullName evidence="1">Uncharacterized protein</fullName>
    </submittedName>
</protein>
<proteinExistence type="predicted"/>
<organism evidence="1">
    <name type="scientific">Salmonella enterica</name>
    <name type="common">Salmonella choleraesuis</name>
    <dbReference type="NCBI Taxonomy" id="28901"/>
    <lineage>
        <taxon>Bacteria</taxon>
        <taxon>Pseudomonadati</taxon>
        <taxon>Pseudomonadota</taxon>
        <taxon>Gammaproteobacteria</taxon>
        <taxon>Enterobacterales</taxon>
        <taxon>Enterobacteriaceae</taxon>
        <taxon>Salmonella</taxon>
    </lineage>
</organism>
<comment type="caution">
    <text evidence="1">The sequence shown here is derived from an EMBL/GenBank/DDBJ whole genome shotgun (WGS) entry which is preliminary data.</text>
</comment>
<evidence type="ECO:0000313" key="1">
    <source>
        <dbReference type="EMBL" id="ECF4710877.1"/>
    </source>
</evidence>
<reference evidence="1" key="1">
    <citation type="submission" date="2019-06" db="EMBL/GenBank/DDBJ databases">
        <authorList>
            <consortium name="NARMS: The National Antimicrobial Resistance Monitoring System"/>
        </authorList>
    </citation>
    <scope>NUCLEOTIDE SEQUENCE</scope>
    <source>
        <strain evidence="1">FSIS11922028</strain>
    </source>
</reference>
<gene>
    <name evidence="1" type="ORF">FK359_11770</name>
</gene>
<accession>A0A5Y2Q7W5</accession>
<sequence>MTNIEKLEKIGTELFGPKWITPMARVIGVNELTIRRWLSGKSRVSTTIASELPDALARKFQTVLDIANSDKMRGDDVTIEMIAEIAERYEFADEQNRKAAIDEMNNAVYEVTYLSNLESIAKKWANQPNK</sequence>
<dbReference type="AlphaFoldDB" id="A0A5Y2Q7W5"/>
<name>A0A5Y2Q7W5_SALER</name>
<dbReference type="RefSeq" id="WP_063267789.1">
    <property type="nucleotide sequence ID" value="NZ_MYTM01000002.1"/>
</dbReference>
<dbReference type="EMBL" id="AAILHG010000022">
    <property type="protein sequence ID" value="ECF4710877.1"/>
    <property type="molecule type" value="Genomic_DNA"/>
</dbReference>